<accession>A0AAV1CH56</accession>
<organism evidence="1 2">
    <name type="scientific">Oldenlandia corymbosa var. corymbosa</name>
    <dbReference type="NCBI Taxonomy" id="529605"/>
    <lineage>
        <taxon>Eukaryota</taxon>
        <taxon>Viridiplantae</taxon>
        <taxon>Streptophyta</taxon>
        <taxon>Embryophyta</taxon>
        <taxon>Tracheophyta</taxon>
        <taxon>Spermatophyta</taxon>
        <taxon>Magnoliopsida</taxon>
        <taxon>eudicotyledons</taxon>
        <taxon>Gunneridae</taxon>
        <taxon>Pentapetalae</taxon>
        <taxon>asterids</taxon>
        <taxon>lamiids</taxon>
        <taxon>Gentianales</taxon>
        <taxon>Rubiaceae</taxon>
        <taxon>Rubioideae</taxon>
        <taxon>Spermacoceae</taxon>
        <taxon>Hedyotis-Oldenlandia complex</taxon>
        <taxon>Oldenlandia</taxon>
    </lineage>
</organism>
<protein>
    <submittedName>
        <fullName evidence="1">OLC1v1030237C1</fullName>
    </submittedName>
</protein>
<dbReference type="AlphaFoldDB" id="A0AAV1CH56"/>
<name>A0AAV1CH56_OLDCO</name>
<gene>
    <name evidence="1" type="ORF">OLC1_LOCUS5640</name>
</gene>
<keyword evidence="2" id="KW-1185">Reference proteome</keyword>
<dbReference type="EMBL" id="OX459119">
    <property type="protein sequence ID" value="CAI9094488.1"/>
    <property type="molecule type" value="Genomic_DNA"/>
</dbReference>
<dbReference type="Proteomes" id="UP001161247">
    <property type="component" value="Chromosome 2"/>
</dbReference>
<evidence type="ECO:0000313" key="2">
    <source>
        <dbReference type="Proteomes" id="UP001161247"/>
    </source>
</evidence>
<reference evidence="1" key="1">
    <citation type="submission" date="2023-03" db="EMBL/GenBank/DDBJ databases">
        <authorList>
            <person name="Julca I."/>
        </authorList>
    </citation>
    <scope>NUCLEOTIDE SEQUENCE</scope>
</reference>
<evidence type="ECO:0000313" key="1">
    <source>
        <dbReference type="EMBL" id="CAI9094488.1"/>
    </source>
</evidence>
<proteinExistence type="predicted"/>
<sequence>MDNQQVVILNDGGRRLVAPSRPYEILLLFWDCIKGEIEAGKVMVEQITSSHDIMEESSQAVLKIRRIFEKLKEIALEKDPEVQHNLKKKDQKYLRAFYALRKTDNRRVRLNDDEKVATDEIYSAATFQEPNYVAKDFCDVLVKSCNFYNLVVAANVAITRDWDDALRFLSVDIKQTNEF</sequence>